<keyword evidence="4 9" id="KW-0732">Signal</keyword>
<dbReference type="InterPro" id="IPR001829">
    <property type="entry name" value="Pili_assmbl_chaperone_bac"/>
</dbReference>
<dbReference type="GO" id="GO:0071555">
    <property type="term" value="P:cell wall organization"/>
    <property type="evidence" value="ECO:0007669"/>
    <property type="project" value="InterPro"/>
</dbReference>
<evidence type="ECO:0000256" key="6">
    <source>
        <dbReference type="ARBA" id="ARBA00023186"/>
    </source>
</evidence>
<dbReference type="HOGENOM" id="CLU_070768_0_2_6"/>
<feature type="domain" description="Pili assembly chaperone N-terminal" evidence="10">
    <location>
        <begin position="29"/>
        <end position="150"/>
    </location>
</feature>
<evidence type="ECO:0000256" key="1">
    <source>
        <dbReference type="ARBA" id="ARBA00004418"/>
    </source>
</evidence>
<evidence type="ECO:0000256" key="4">
    <source>
        <dbReference type="ARBA" id="ARBA00022729"/>
    </source>
</evidence>
<dbReference type="FunFam" id="2.60.40.10:FF:000458">
    <property type="entry name" value="Molecular chaperone FimC"/>
    <property type="match status" value="1"/>
</dbReference>
<gene>
    <name evidence="12" type="ordered locus">ECL_00941</name>
</gene>
<comment type="similarity">
    <text evidence="2 8">Belongs to the periplasmic pilus chaperone family.</text>
</comment>
<dbReference type="STRING" id="716541.ECL_00941"/>
<feature type="domain" description="Pili assembly chaperone C-terminal" evidence="11">
    <location>
        <begin position="177"/>
        <end position="238"/>
    </location>
</feature>
<dbReference type="eggNOG" id="COG3121">
    <property type="taxonomic scope" value="Bacteria"/>
</dbReference>
<comment type="subcellular location">
    <subcellularLocation>
        <location evidence="1 8">Periplasm</location>
    </subcellularLocation>
</comment>
<keyword evidence="6 8" id="KW-0143">Chaperone</keyword>
<dbReference type="InterPro" id="IPR016148">
    <property type="entry name" value="Pili_assmbl_chaperone_C"/>
</dbReference>
<organism evidence="12 13">
    <name type="scientific">Enterobacter cloacae subsp. cloacae (strain ATCC 13047 / DSM 30054 / NBRC 13535 / NCTC 10005 / WDCM 00083 / NCDC 279-56)</name>
    <dbReference type="NCBI Taxonomy" id="716541"/>
    <lineage>
        <taxon>Bacteria</taxon>
        <taxon>Pseudomonadati</taxon>
        <taxon>Pseudomonadota</taxon>
        <taxon>Gammaproteobacteria</taxon>
        <taxon>Enterobacterales</taxon>
        <taxon>Enterobacteriaceae</taxon>
        <taxon>Enterobacter</taxon>
        <taxon>Enterobacter cloacae complex</taxon>
    </lineage>
</organism>
<keyword evidence="3" id="KW-1029">Fimbrium biogenesis</keyword>
<dbReference type="InterPro" id="IPR050643">
    <property type="entry name" value="Periplasmic_pilus_chap"/>
</dbReference>
<dbReference type="EnsemblBacteria" id="ADF60504">
    <property type="protein sequence ID" value="ADF60504"/>
    <property type="gene ID" value="ECL_00941"/>
</dbReference>
<dbReference type="NCBIfam" id="NF007398">
    <property type="entry name" value="PRK09926.1"/>
    <property type="match status" value="1"/>
</dbReference>
<dbReference type="SUPFAM" id="SSF49354">
    <property type="entry name" value="PapD-like"/>
    <property type="match status" value="1"/>
</dbReference>
<keyword evidence="7" id="KW-0393">Immunoglobulin domain</keyword>
<sequence>MYVLNIKSGLKALLLASMSVFALNASADIVISGTRVIYPESAKDVTVSMDNRGTRPLLVQTWLDDGRDTTNPQELKLPFIVTPPVSRVEPQKGQTVRITWLGQALPKDKESLFWFNVLEVPPKAKESDNQSMLQLAFRTRIKLFFRPTGLKGEPTDAAKNLKWSQTRQGQKIVLSAKNDSPYYVSLASAALISGGKSYEIETHYIEPFSSQTMNVKNYTSSGNSKITWQAINDFGGIDKYESIPH</sequence>
<evidence type="ECO:0000256" key="5">
    <source>
        <dbReference type="ARBA" id="ARBA00022764"/>
    </source>
</evidence>
<keyword evidence="5" id="KW-0574">Periplasm</keyword>
<dbReference type="Proteomes" id="UP000002363">
    <property type="component" value="Chromosome"/>
</dbReference>
<dbReference type="Pfam" id="PF00345">
    <property type="entry name" value="PapD_N"/>
    <property type="match status" value="1"/>
</dbReference>
<dbReference type="PROSITE" id="PS00635">
    <property type="entry name" value="PILI_CHAPERONE"/>
    <property type="match status" value="1"/>
</dbReference>
<dbReference type="KEGG" id="enc:ECL_00941"/>
<dbReference type="GeneID" id="83572084"/>
<dbReference type="Gene3D" id="2.60.40.10">
    <property type="entry name" value="Immunoglobulins"/>
    <property type="match status" value="2"/>
</dbReference>
<evidence type="ECO:0000313" key="12">
    <source>
        <dbReference type="EMBL" id="ADF60504.1"/>
    </source>
</evidence>
<dbReference type="InterPro" id="IPR008962">
    <property type="entry name" value="PapD-like_sf"/>
</dbReference>
<evidence type="ECO:0000259" key="10">
    <source>
        <dbReference type="Pfam" id="PF00345"/>
    </source>
</evidence>
<evidence type="ECO:0000256" key="7">
    <source>
        <dbReference type="ARBA" id="ARBA00023319"/>
    </source>
</evidence>
<dbReference type="Pfam" id="PF02753">
    <property type="entry name" value="PapD_C"/>
    <property type="match status" value="1"/>
</dbReference>
<evidence type="ECO:0000256" key="8">
    <source>
        <dbReference type="RuleBase" id="RU003918"/>
    </source>
</evidence>
<dbReference type="SUPFAM" id="SSF49584">
    <property type="entry name" value="Periplasmic chaperone C-domain"/>
    <property type="match status" value="1"/>
</dbReference>
<dbReference type="PATRIC" id="fig|716541.4.peg.1200"/>
<dbReference type="InterPro" id="IPR013783">
    <property type="entry name" value="Ig-like_fold"/>
</dbReference>
<evidence type="ECO:0000313" key="13">
    <source>
        <dbReference type="Proteomes" id="UP000002363"/>
    </source>
</evidence>
<dbReference type="GO" id="GO:0030288">
    <property type="term" value="C:outer membrane-bounded periplasmic space"/>
    <property type="evidence" value="ECO:0007669"/>
    <property type="project" value="InterPro"/>
</dbReference>
<dbReference type="EMBL" id="CP001918">
    <property type="protein sequence ID" value="ADF60504.1"/>
    <property type="molecule type" value="Genomic_DNA"/>
</dbReference>
<reference evidence="12 13" key="1">
    <citation type="journal article" date="2010" name="J. Bacteriol.">
        <title>Complete genome sequence of Enterobacter cloacae subsp. cloacae type strain ATCC 13047.</title>
        <authorList>
            <person name="Ren Y."/>
            <person name="Ren Y."/>
            <person name="Zhou Z."/>
            <person name="Guo X."/>
            <person name="Li Y."/>
            <person name="Feng L."/>
            <person name="Wang L."/>
        </authorList>
    </citation>
    <scope>NUCLEOTIDE SEQUENCE [LARGE SCALE GENOMIC DNA]</scope>
    <source>
        <strain evidence="13">ATCC 13047 / DSM 30054 / NBRC 13535 / NCTC 10005 / WDCM 00083 / NCDC 279-56</strain>
    </source>
</reference>
<accession>A0A0H3CFV1</accession>
<dbReference type="InterPro" id="IPR018046">
    <property type="entry name" value="Pili_assmbl_chaperone_CS"/>
</dbReference>
<dbReference type="RefSeq" id="WP_013095625.1">
    <property type="nucleotide sequence ID" value="NC_014121.1"/>
</dbReference>
<evidence type="ECO:0000256" key="3">
    <source>
        <dbReference type="ARBA" id="ARBA00022558"/>
    </source>
</evidence>
<feature type="signal peptide" evidence="9">
    <location>
        <begin position="1"/>
        <end position="22"/>
    </location>
</feature>
<dbReference type="OrthoDB" id="9131059at2"/>
<dbReference type="PANTHER" id="PTHR30251">
    <property type="entry name" value="PILUS ASSEMBLY CHAPERONE"/>
    <property type="match status" value="1"/>
</dbReference>
<evidence type="ECO:0000259" key="11">
    <source>
        <dbReference type="Pfam" id="PF02753"/>
    </source>
</evidence>
<keyword evidence="13" id="KW-1185">Reference proteome</keyword>
<dbReference type="PANTHER" id="PTHR30251:SF2">
    <property type="entry name" value="FIMBRIAL CHAPERONE YADV-RELATED"/>
    <property type="match status" value="1"/>
</dbReference>
<name>A0A0H3CFV1_ENTCC</name>
<protein>
    <submittedName>
        <fullName evidence="12">Putative chaperone protein EcpD</fullName>
    </submittedName>
</protein>
<dbReference type="AlphaFoldDB" id="A0A0H3CFV1"/>
<proteinExistence type="inferred from homology"/>
<feature type="chain" id="PRO_5002606131" evidence="9">
    <location>
        <begin position="23"/>
        <end position="245"/>
    </location>
</feature>
<dbReference type="PRINTS" id="PR00969">
    <property type="entry name" value="CHAPERONPILI"/>
</dbReference>
<evidence type="ECO:0000256" key="9">
    <source>
        <dbReference type="SAM" id="SignalP"/>
    </source>
</evidence>
<dbReference type="InterPro" id="IPR036316">
    <property type="entry name" value="Pili_assmbl_chap_C_dom_sf"/>
</dbReference>
<dbReference type="InterPro" id="IPR016147">
    <property type="entry name" value="Pili_assmbl_chaperone_N"/>
</dbReference>
<evidence type="ECO:0000256" key="2">
    <source>
        <dbReference type="ARBA" id="ARBA00007399"/>
    </source>
</evidence>